<protein>
    <submittedName>
        <fullName evidence="2">Uncharacterized protein</fullName>
    </submittedName>
</protein>
<sequence length="281" mass="29638">MRGQALTEMVIACLAVLIPLFVFGWALNGYATARNTAVSAARYAAWERTVWFEQAPTDAPSSNVNVAVKSQARIEADMVERVFQRGRGPSGRPDAIRSHAGTAPAASNSARSLGLQTYRANDNVIDVERTTGSEFQGTKPRLTLADSGVNTSTGVVGVLEAIGKASSLGGGAGIDLENRGLWKAQVSLKTNGLNIAALSDGAMSNLPAVRFDESAAVLTNTWNVGGAAHEETRVKPLVPMSILAVPFVDTLLDVLGFLIAPLGDFDPGVVKPDILPADRRR</sequence>
<accession>A0A502DXF8</accession>
<organism evidence="2 3">
    <name type="scientific">Variovorax guangxiensis</name>
    <dbReference type="NCBI Taxonomy" id="1775474"/>
    <lineage>
        <taxon>Bacteria</taxon>
        <taxon>Pseudomonadati</taxon>
        <taxon>Pseudomonadota</taxon>
        <taxon>Betaproteobacteria</taxon>
        <taxon>Burkholderiales</taxon>
        <taxon>Comamonadaceae</taxon>
        <taxon>Variovorax</taxon>
    </lineage>
</organism>
<name>A0A502DXF8_9BURK</name>
<feature type="region of interest" description="Disordered" evidence="1">
    <location>
        <begin position="84"/>
        <end position="109"/>
    </location>
</feature>
<reference evidence="2 3" key="1">
    <citation type="journal article" date="2019" name="Environ. Microbiol.">
        <title>Species interactions and distinct microbial communities in high Arctic permafrost affected cryosols are associated with the CH4 and CO2 gas fluxes.</title>
        <authorList>
            <person name="Altshuler I."/>
            <person name="Hamel J."/>
            <person name="Turney S."/>
            <person name="Magnuson E."/>
            <person name="Levesque R."/>
            <person name="Greer C."/>
            <person name="Whyte L.G."/>
        </authorList>
    </citation>
    <scope>NUCLEOTIDE SEQUENCE [LARGE SCALE GENOMIC DNA]</scope>
    <source>
        <strain evidence="2 3">S06.C</strain>
    </source>
</reference>
<gene>
    <name evidence="2" type="ORF">EAH82_09350</name>
</gene>
<dbReference type="EMBL" id="RCZI01000002">
    <property type="protein sequence ID" value="TPG28971.1"/>
    <property type="molecule type" value="Genomic_DNA"/>
</dbReference>
<dbReference type="AlphaFoldDB" id="A0A502DXF8"/>
<evidence type="ECO:0000313" key="2">
    <source>
        <dbReference type="EMBL" id="TPG28971.1"/>
    </source>
</evidence>
<evidence type="ECO:0000313" key="3">
    <source>
        <dbReference type="Proteomes" id="UP000319212"/>
    </source>
</evidence>
<proteinExistence type="predicted"/>
<dbReference type="Proteomes" id="UP000319212">
    <property type="component" value="Unassembled WGS sequence"/>
</dbReference>
<evidence type="ECO:0000256" key="1">
    <source>
        <dbReference type="SAM" id="MobiDB-lite"/>
    </source>
</evidence>
<comment type="caution">
    <text evidence="2">The sequence shown here is derived from an EMBL/GenBank/DDBJ whole genome shotgun (WGS) entry which is preliminary data.</text>
</comment>